<dbReference type="InterPro" id="IPR036291">
    <property type="entry name" value="NAD(P)-bd_dom_sf"/>
</dbReference>
<dbReference type="InterPro" id="IPR051783">
    <property type="entry name" value="NAD(P)-dependent_oxidoreduct"/>
</dbReference>
<dbReference type="EMBL" id="QGHA01000015">
    <property type="protein sequence ID" value="PWK69988.1"/>
    <property type="molecule type" value="Genomic_DNA"/>
</dbReference>
<dbReference type="GO" id="GO:0004029">
    <property type="term" value="F:aldehyde dehydrogenase (NAD+) activity"/>
    <property type="evidence" value="ECO:0007669"/>
    <property type="project" value="TreeGrafter"/>
</dbReference>
<gene>
    <name evidence="2" type="ORF">LX99_04641</name>
</gene>
<evidence type="ECO:0000259" key="1">
    <source>
        <dbReference type="Pfam" id="PF01370"/>
    </source>
</evidence>
<dbReference type="RefSeq" id="WP_109610054.1">
    <property type="nucleotide sequence ID" value="NZ_QGHA01000015.1"/>
</dbReference>
<accession>A0A316GYR4</accession>
<dbReference type="InterPro" id="IPR001509">
    <property type="entry name" value="Epimerase_deHydtase"/>
</dbReference>
<dbReference type="Proteomes" id="UP000245678">
    <property type="component" value="Unassembled WGS sequence"/>
</dbReference>
<keyword evidence="3" id="KW-1185">Reference proteome</keyword>
<reference evidence="2 3" key="1">
    <citation type="submission" date="2018-05" db="EMBL/GenBank/DDBJ databases">
        <title>Genomic Encyclopedia of Archaeal and Bacterial Type Strains, Phase II (KMG-II): from individual species to whole genera.</title>
        <authorList>
            <person name="Goeker M."/>
        </authorList>
    </citation>
    <scope>NUCLEOTIDE SEQUENCE [LARGE SCALE GENOMIC DNA]</scope>
    <source>
        <strain evidence="2 3">DSM 19975</strain>
    </source>
</reference>
<dbReference type="Gene3D" id="3.40.50.720">
    <property type="entry name" value="NAD(P)-binding Rossmann-like Domain"/>
    <property type="match status" value="1"/>
</dbReference>
<comment type="caution">
    <text evidence="2">The sequence shown here is derived from an EMBL/GenBank/DDBJ whole genome shotgun (WGS) entry which is preliminary data.</text>
</comment>
<dbReference type="CDD" id="cd05262">
    <property type="entry name" value="SDR_a7"/>
    <property type="match status" value="1"/>
</dbReference>
<dbReference type="Pfam" id="PF01370">
    <property type="entry name" value="Epimerase"/>
    <property type="match status" value="1"/>
</dbReference>
<dbReference type="PANTHER" id="PTHR48079">
    <property type="entry name" value="PROTEIN YEEZ"/>
    <property type="match status" value="1"/>
</dbReference>
<evidence type="ECO:0000313" key="2">
    <source>
        <dbReference type="EMBL" id="PWK69988.1"/>
    </source>
</evidence>
<sequence>MRVFVTGASGFVGSAIVKELLSAGHQVLGMVRSDAGAEKVAALGAEVHRGDLYDLESIKNGAAVCDAVIHTAFNHDFSKFKDNCETDRQVIEAIASVLEGTDRPLVVTSGIGLFNGIDHKVTEDENPSATSATVPRLASEEAARAAQAKGVNAYILRLPPTTHDAGDHGFVPMIINMAKEKGVSAYINDGANLWPAVHRQDAAVLYRLIIEQKPALRNYHAVAEEGFPFKEIAKAIGEGLHLPVESKTGDDIAAHFGWFSYFAGMGCEASSAKTSEVTGWEPKHIGLMEDLQIGGYLK</sequence>
<name>A0A316GYR4_9SPHI</name>
<proteinExistence type="predicted"/>
<dbReference type="SUPFAM" id="SSF51735">
    <property type="entry name" value="NAD(P)-binding Rossmann-fold domains"/>
    <property type="match status" value="1"/>
</dbReference>
<feature type="domain" description="NAD-dependent epimerase/dehydratase" evidence="1">
    <location>
        <begin position="3"/>
        <end position="215"/>
    </location>
</feature>
<dbReference type="AlphaFoldDB" id="A0A316GYR4"/>
<protein>
    <submittedName>
        <fullName evidence="2">Nucleoside-diphosphate-sugar epimerase</fullName>
    </submittedName>
</protein>
<evidence type="ECO:0000313" key="3">
    <source>
        <dbReference type="Proteomes" id="UP000245678"/>
    </source>
</evidence>
<dbReference type="GO" id="GO:0005737">
    <property type="term" value="C:cytoplasm"/>
    <property type="evidence" value="ECO:0007669"/>
    <property type="project" value="TreeGrafter"/>
</dbReference>
<organism evidence="2 3">
    <name type="scientific">Mucilaginibacter oryzae</name>
    <dbReference type="NCBI Taxonomy" id="468058"/>
    <lineage>
        <taxon>Bacteria</taxon>
        <taxon>Pseudomonadati</taxon>
        <taxon>Bacteroidota</taxon>
        <taxon>Sphingobacteriia</taxon>
        <taxon>Sphingobacteriales</taxon>
        <taxon>Sphingobacteriaceae</taxon>
        <taxon>Mucilaginibacter</taxon>
    </lineage>
</organism>
<dbReference type="PANTHER" id="PTHR48079:SF6">
    <property type="entry name" value="NAD(P)-BINDING DOMAIN-CONTAINING PROTEIN-RELATED"/>
    <property type="match status" value="1"/>
</dbReference>